<evidence type="ECO:0000256" key="3">
    <source>
        <dbReference type="ARBA" id="ARBA00022603"/>
    </source>
</evidence>
<dbReference type="Pfam" id="PF04072">
    <property type="entry name" value="LCM"/>
    <property type="match status" value="1"/>
</dbReference>
<sequence>MTPRNPATQTAYGPMVIAAAEHARPPGQRLYDDPLAVRMLPTAQRWIARSCRWEPVYRQLVAATDARARGLWAGVLCRKRYATDQIKAAIDAGIRQYVILGAGLDTSPYRLIAPAGAHAWELDLPANIAVKRRRTRSLPAGLVAGTTLVPIDFATDDLPGTLRAAGFAPAKPAMFIWEAVTQYLTEDAVLGTLAFLGTAAPGSRLIFTYLRADYLDGTTDYDAAPARRDFVDRQHIWRFGLDPAEITTLLRPYGWIVREHVGAQEYTSRYLAPTGRDLPVSGIERFVLAERQDATAGEPR</sequence>
<dbReference type="AlphaFoldDB" id="A0AAE4AWL6"/>
<name>A0AAE4AWL6_9ACTN</name>
<evidence type="ECO:0000313" key="8">
    <source>
        <dbReference type="Proteomes" id="UP001240236"/>
    </source>
</evidence>
<comment type="similarity">
    <text evidence="2 6">Belongs to the UPF0677 family.</text>
</comment>
<dbReference type="SUPFAM" id="SSF53335">
    <property type="entry name" value="S-adenosyl-L-methionine-dependent methyltransferases"/>
    <property type="match status" value="1"/>
</dbReference>
<dbReference type="PANTHER" id="PTHR43619">
    <property type="entry name" value="S-ADENOSYL-L-METHIONINE-DEPENDENT METHYLTRANSFERASE YKTD-RELATED"/>
    <property type="match status" value="1"/>
</dbReference>
<accession>A0AAE4AWL6</accession>
<dbReference type="GO" id="GO:0008168">
    <property type="term" value="F:methyltransferase activity"/>
    <property type="evidence" value="ECO:0007669"/>
    <property type="project" value="UniProtKB-UniRule"/>
</dbReference>
<dbReference type="InterPro" id="IPR029063">
    <property type="entry name" value="SAM-dependent_MTases_sf"/>
</dbReference>
<proteinExistence type="inferred from homology"/>
<organism evidence="7 8">
    <name type="scientific">Catenuloplanes indicus</name>
    <dbReference type="NCBI Taxonomy" id="137267"/>
    <lineage>
        <taxon>Bacteria</taxon>
        <taxon>Bacillati</taxon>
        <taxon>Actinomycetota</taxon>
        <taxon>Actinomycetes</taxon>
        <taxon>Micromonosporales</taxon>
        <taxon>Micromonosporaceae</taxon>
        <taxon>Catenuloplanes</taxon>
    </lineage>
</organism>
<keyword evidence="8" id="KW-1185">Reference proteome</keyword>
<dbReference type="RefSeq" id="WP_307237492.1">
    <property type="nucleotide sequence ID" value="NZ_JAUSUZ010000001.1"/>
</dbReference>
<dbReference type="Gene3D" id="3.40.50.150">
    <property type="entry name" value="Vaccinia Virus protein VP39"/>
    <property type="match status" value="1"/>
</dbReference>
<dbReference type="GO" id="GO:0032259">
    <property type="term" value="P:methylation"/>
    <property type="evidence" value="ECO:0007669"/>
    <property type="project" value="UniProtKB-KW"/>
</dbReference>
<evidence type="ECO:0000256" key="4">
    <source>
        <dbReference type="ARBA" id="ARBA00022679"/>
    </source>
</evidence>
<protein>
    <recommendedName>
        <fullName evidence="6">S-adenosyl-L-methionine-dependent methyltransferase</fullName>
        <ecNumber evidence="6">2.1.1.-</ecNumber>
    </recommendedName>
</protein>
<dbReference type="EC" id="2.1.1.-" evidence="6"/>
<dbReference type="NCBIfam" id="TIGR00027">
    <property type="entry name" value="mthyl_TIGR00027"/>
    <property type="match status" value="1"/>
</dbReference>
<dbReference type="InterPro" id="IPR007213">
    <property type="entry name" value="Ppm1/Ppm2/Tcmp"/>
</dbReference>
<keyword evidence="5 6" id="KW-0949">S-adenosyl-L-methionine</keyword>
<evidence type="ECO:0000256" key="2">
    <source>
        <dbReference type="ARBA" id="ARBA00008138"/>
    </source>
</evidence>
<dbReference type="InterPro" id="IPR011610">
    <property type="entry name" value="SAM_mthyl_Trfase_ML2640-like"/>
</dbReference>
<keyword evidence="4" id="KW-0808">Transferase</keyword>
<evidence type="ECO:0000256" key="6">
    <source>
        <dbReference type="RuleBase" id="RU362030"/>
    </source>
</evidence>
<gene>
    <name evidence="7" type="ORF">J2S42_001848</name>
</gene>
<evidence type="ECO:0000313" key="7">
    <source>
        <dbReference type="EMBL" id="MDQ0365179.1"/>
    </source>
</evidence>
<dbReference type="PANTHER" id="PTHR43619:SF2">
    <property type="entry name" value="S-ADENOSYL-L-METHIONINE-DEPENDENT METHYLTRANSFERASES SUPERFAMILY PROTEIN"/>
    <property type="match status" value="1"/>
</dbReference>
<reference evidence="7 8" key="1">
    <citation type="submission" date="2023-07" db="EMBL/GenBank/DDBJ databases">
        <title>Sequencing the genomes of 1000 actinobacteria strains.</title>
        <authorList>
            <person name="Klenk H.-P."/>
        </authorList>
    </citation>
    <scope>NUCLEOTIDE SEQUENCE [LARGE SCALE GENOMIC DNA]</scope>
    <source>
        <strain evidence="7 8">DSM 44709</strain>
    </source>
</reference>
<comment type="function">
    <text evidence="1 6">Exhibits S-adenosyl-L-methionine-dependent methyltransferase activity.</text>
</comment>
<comment type="caution">
    <text evidence="7">The sequence shown here is derived from an EMBL/GenBank/DDBJ whole genome shotgun (WGS) entry which is preliminary data.</text>
</comment>
<dbReference type="Proteomes" id="UP001240236">
    <property type="component" value="Unassembled WGS sequence"/>
</dbReference>
<evidence type="ECO:0000256" key="5">
    <source>
        <dbReference type="ARBA" id="ARBA00022691"/>
    </source>
</evidence>
<evidence type="ECO:0000256" key="1">
    <source>
        <dbReference type="ARBA" id="ARBA00003907"/>
    </source>
</evidence>
<dbReference type="EMBL" id="JAUSUZ010000001">
    <property type="protein sequence ID" value="MDQ0365179.1"/>
    <property type="molecule type" value="Genomic_DNA"/>
</dbReference>
<keyword evidence="3 6" id="KW-0489">Methyltransferase</keyword>